<reference evidence="7" key="2">
    <citation type="journal article" date="2017" name="Plant Physiol. Biochem.">
        <title>Differential oxidative and antioxidative response of duckweed Lemna minor toward plant growth promoting/inhibiting bacteria.</title>
        <authorList>
            <person name="Ishizawa H."/>
            <person name="Kuroda M."/>
            <person name="Morikawa M."/>
            <person name="Ike M."/>
        </authorList>
    </citation>
    <scope>NUCLEOTIDE SEQUENCE [LARGE SCALE GENOMIC DNA]</scope>
    <source>
        <strain evidence="7">M6</strain>
    </source>
</reference>
<dbReference type="RefSeq" id="WP_126421624.1">
    <property type="nucleotide sequence ID" value="NZ_AP018827.1"/>
</dbReference>
<evidence type="ECO:0000256" key="4">
    <source>
        <dbReference type="ARBA" id="ARBA00023136"/>
    </source>
</evidence>
<dbReference type="InterPro" id="IPR002781">
    <property type="entry name" value="TM_pro_TauE-like"/>
</dbReference>
<sequence>MEIYLPIAEMSVNVWLMAGLGVVVGFLSGLFGVGGGFLMAPVLVALGIPPSIAVASQAGHVLATSTSSVMSYGREASVDYRMGGVMAVGGIAGAVAGVEVFRLLRLLGQADLMVAILYLLLLGTIGGMMLNESLRALLRARDGLPAERPKVKRPGWLYALPYKMRFPVSGLYISVIPPIAIGFVVGLLAALMGVGGGFLIVPAMIYLLRMKASAVVGTSLFQIVITTLVTMILQAVRNHTVDAVLAFILLIGGVIGGQLGIRAATRFRAEQMRVVLAIIILMAGLQMGFTLFVPPEDPFILAPTNG</sequence>
<reference evidence="7" key="1">
    <citation type="journal article" date="2017" name="Biotechnol. Biofuels">
        <title>Evaluation of environmental bacterial communities as a factor affecting the growth of duckweed Lemna minor.</title>
        <authorList>
            <person name="Ishizawa H."/>
            <person name="Kuroda M."/>
            <person name="Morikawa M."/>
            <person name="Ike M."/>
        </authorList>
    </citation>
    <scope>NUCLEOTIDE SEQUENCE [LARGE SCALE GENOMIC DNA]</scope>
    <source>
        <strain evidence="7">M6</strain>
    </source>
</reference>
<dbReference type="EMBL" id="AP018827">
    <property type="protein sequence ID" value="BBF80930.1"/>
    <property type="molecule type" value="Genomic_DNA"/>
</dbReference>
<proteinExistence type="inferred from homology"/>
<feature type="transmembrane region" description="Helical" evidence="5">
    <location>
        <begin position="84"/>
        <end position="104"/>
    </location>
</feature>
<evidence type="ECO:0000313" key="6">
    <source>
        <dbReference type="EMBL" id="BBF80930.1"/>
    </source>
</evidence>
<evidence type="ECO:0000256" key="3">
    <source>
        <dbReference type="ARBA" id="ARBA00022989"/>
    </source>
</evidence>
<protein>
    <recommendedName>
        <fullName evidence="5">Probable membrane transporter protein</fullName>
    </recommendedName>
</protein>
<feature type="transmembrane region" description="Helical" evidence="5">
    <location>
        <begin position="215"/>
        <end position="237"/>
    </location>
</feature>
<feature type="transmembrane region" description="Helical" evidence="5">
    <location>
        <begin position="273"/>
        <end position="293"/>
    </location>
</feature>
<dbReference type="PANTHER" id="PTHR43701">
    <property type="entry name" value="MEMBRANE TRANSPORTER PROTEIN MJ0441-RELATED"/>
    <property type="match status" value="1"/>
</dbReference>
<evidence type="ECO:0000256" key="2">
    <source>
        <dbReference type="ARBA" id="ARBA00022692"/>
    </source>
</evidence>
<keyword evidence="2 5" id="KW-0812">Transmembrane</keyword>
<dbReference type="PANTHER" id="PTHR43701:SF12">
    <property type="entry name" value="MEMBRANE TRANSPORTER PROTEIN YTNM-RELATED"/>
    <property type="match status" value="1"/>
</dbReference>
<dbReference type="AlphaFoldDB" id="A0A3G9G0V2"/>
<feature type="transmembrane region" description="Helical" evidence="5">
    <location>
        <begin position="37"/>
        <end position="63"/>
    </location>
</feature>
<dbReference type="Proteomes" id="UP000278756">
    <property type="component" value="Chromosome 1"/>
</dbReference>
<evidence type="ECO:0000313" key="7">
    <source>
        <dbReference type="Proteomes" id="UP000278756"/>
    </source>
</evidence>
<feature type="transmembrane region" description="Helical" evidence="5">
    <location>
        <begin position="12"/>
        <end position="31"/>
    </location>
</feature>
<dbReference type="GO" id="GO:0005886">
    <property type="term" value="C:plasma membrane"/>
    <property type="evidence" value="ECO:0007669"/>
    <property type="project" value="UniProtKB-SubCell"/>
</dbReference>
<keyword evidence="4 5" id="KW-0472">Membrane</keyword>
<accession>A0A3G9G0V2</accession>
<evidence type="ECO:0000256" key="5">
    <source>
        <dbReference type="RuleBase" id="RU363041"/>
    </source>
</evidence>
<comment type="subcellular location">
    <subcellularLocation>
        <location evidence="5">Cell membrane</location>
        <topology evidence="5">Multi-pass membrane protein</topology>
    </subcellularLocation>
    <subcellularLocation>
        <location evidence="1">Membrane</location>
        <topology evidence="1">Multi-pass membrane protein</topology>
    </subcellularLocation>
</comment>
<feature type="transmembrane region" description="Helical" evidence="5">
    <location>
        <begin position="116"/>
        <end position="134"/>
    </location>
</feature>
<feature type="transmembrane region" description="Helical" evidence="5">
    <location>
        <begin position="179"/>
        <end position="208"/>
    </location>
</feature>
<dbReference type="OrthoDB" id="9779078at2"/>
<feature type="transmembrane region" description="Helical" evidence="5">
    <location>
        <begin position="243"/>
        <end position="261"/>
    </location>
</feature>
<dbReference type="Pfam" id="PF01925">
    <property type="entry name" value="TauE"/>
    <property type="match status" value="1"/>
</dbReference>
<comment type="similarity">
    <text evidence="5">Belongs to the 4-toluene sulfonate uptake permease (TSUP) (TC 2.A.102) family.</text>
</comment>
<gene>
    <name evidence="6" type="ORF">EM6_1524</name>
</gene>
<name>A0A3G9G0V2_9CAUL</name>
<organism evidence="6 7">
    <name type="scientific">Asticcacaulis excentricus</name>
    <dbReference type="NCBI Taxonomy" id="78587"/>
    <lineage>
        <taxon>Bacteria</taxon>
        <taxon>Pseudomonadati</taxon>
        <taxon>Pseudomonadota</taxon>
        <taxon>Alphaproteobacteria</taxon>
        <taxon>Caulobacterales</taxon>
        <taxon>Caulobacteraceae</taxon>
        <taxon>Asticcacaulis</taxon>
    </lineage>
</organism>
<dbReference type="InterPro" id="IPR051598">
    <property type="entry name" value="TSUP/Inactive_protease-like"/>
</dbReference>
<evidence type="ECO:0000256" key="1">
    <source>
        <dbReference type="ARBA" id="ARBA00004141"/>
    </source>
</evidence>
<keyword evidence="3 5" id="KW-1133">Transmembrane helix</keyword>
<keyword evidence="5" id="KW-1003">Cell membrane</keyword>